<dbReference type="EMBL" id="CADCVL010000268">
    <property type="protein sequence ID" value="CAA9483941.1"/>
    <property type="molecule type" value="Genomic_DNA"/>
</dbReference>
<reference evidence="2" key="1">
    <citation type="submission" date="2020-02" db="EMBL/GenBank/DDBJ databases">
        <authorList>
            <person name="Meier V. D."/>
        </authorList>
    </citation>
    <scope>NUCLEOTIDE SEQUENCE</scope>
    <source>
        <strain evidence="2">AVDCRST_MAG65</strain>
    </source>
</reference>
<evidence type="ECO:0000256" key="1">
    <source>
        <dbReference type="SAM" id="MobiDB-lite"/>
    </source>
</evidence>
<feature type="compositionally biased region" description="Basic residues" evidence="1">
    <location>
        <begin position="224"/>
        <end position="238"/>
    </location>
</feature>
<feature type="compositionally biased region" description="Basic residues" evidence="1">
    <location>
        <begin position="77"/>
        <end position="94"/>
    </location>
</feature>
<keyword evidence="2" id="KW-0808">Transferase</keyword>
<sequence>GRGPHRRHRVAAHLHLPVAALHRVPARQGVRPAHPRGGAAGASRQGGHPDHGRDHHLHVDRHPVPAAHRPRPACDRRLRRRARLRPPGLRRRLHEARQAALARAPGPLEADRHRRHLHRPVADRDPLGAAARHPAPALHRRPGRPRIPVPRLHLRRPGRDDVGGEPHRRPRRPRRRLRGDRDARLHRHHLQHRPARPHAGDRLPGRRLRRLPVVQLVSGVDLHGRHRIARPRRRHRRSRGDDQDRDAAHRARRDLRDRGALGDDPGLRLPVLRQARLPDGADPSPLRAAGLVGDQDHPALLDRRLRLQRDRLHPLPAVAELL</sequence>
<feature type="compositionally biased region" description="Basic and acidic residues" evidence="1">
    <location>
        <begin position="157"/>
        <end position="167"/>
    </location>
</feature>
<feature type="region of interest" description="Disordered" evidence="1">
    <location>
        <begin position="222"/>
        <end position="269"/>
    </location>
</feature>
<feature type="non-terminal residue" evidence="2">
    <location>
        <position position="1"/>
    </location>
</feature>
<name>A0A6J4RX12_9ACTN</name>
<accession>A0A6J4RX12</accession>
<dbReference type="EC" id="2.7.8.13" evidence="2"/>
<dbReference type="AlphaFoldDB" id="A0A6J4RX12"/>
<gene>
    <name evidence="2" type="ORF">AVDCRST_MAG65-1609</name>
</gene>
<evidence type="ECO:0000313" key="2">
    <source>
        <dbReference type="EMBL" id="CAA9483941.1"/>
    </source>
</evidence>
<feature type="compositionally biased region" description="Basic and acidic residues" evidence="1">
    <location>
        <begin position="239"/>
        <end position="261"/>
    </location>
</feature>
<protein>
    <submittedName>
        <fullName evidence="2">Phospho-N-acetylmuramoyl-pentapeptide-transferase</fullName>
        <ecNumber evidence="2">2.7.8.13</ecNumber>
    </submittedName>
</protein>
<feature type="compositionally biased region" description="Basic residues" evidence="1">
    <location>
        <begin position="168"/>
        <end position="196"/>
    </location>
</feature>
<dbReference type="GO" id="GO:0016740">
    <property type="term" value="F:transferase activity"/>
    <property type="evidence" value="ECO:0007669"/>
    <property type="project" value="UniProtKB-KW"/>
</dbReference>
<organism evidence="2">
    <name type="scientific">uncultured Solirubrobacteraceae bacterium</name>
    <dbReference type="NCBI Taxonomy" id="1162706"/>
    <lineage>
        <taxon>Bacteria</taxon>
        <taxon>Bacillati</taxon>
        <taxon>Actinomycetota</taxon>
        <taxon>Thermoleophilia</taxon>
        <taxon>Solirubrobacterales</taxon>
        <taxon>Solirubrobacteraceae</taxon>
        <taxon>environmental samples</taxon>
    </lineage>
</organism>
<feature type="region of interest" description="Disordered" evidence="1">
    <location>
        <begin position="28"/>
        <end position="207"/>
    </location>
</feature>
<proteinExistence type="predicted"/>
<feature type="non-terminal residue" evidence="2">
    <location>
        <position position="322"/>
    </location>
</feature>
<feature type="compositionally biased region" description="Low complexity" evidence="1">
    <location>
        <begin position="127"/>
        <end position="137"/>
    </location>
</feature>